<organism evidence="1 2">
    <name type="scientific">Ricinus communis</name>
    <name type="common">Castor bean</name>
    <dbReference type="NCBI Taxonomy" id="3988"/>
    <lineage>
        <taxon>Eukaryota</taxon>
        <taxon>Viridiplantae</taxon>
        <taxon>Streptophyta</taxon>
        <taxon>Embryophyta</taxon>
        <taxon>Tracheophyta</taxon>
        <taxon>Spermatophyta</taxon>
        <taxon>Magnoliopsida</taxon>
        <taxon>eudicotyledons</taxon>
        <taxon>Gunneridae</taxon>
        <taxon>Pentapetalae</taxon>
        <taxon>rosids</taxon>
        <taxon>fabids</taxon>
        <taxon>Malpighiales</taxon>
        <taxon>Euphorbiaceae</taxon>
        <taxon>Acalyphoideae</taxon>
        <taxon>Acalypheae</taxon>
        <taxon>Ricinus</taxon>
    </lineage>
</organism>
<sequence length="93" mass="10425">MELSRWHFNKMTTQEKRQVPLRGQGIAKHYISQVLPSAHAYSKPKRDPWITPQHSAARTPQAPALVANSPIHLPYLLLTRPAAAAPPLKDNNT</sequence>
<evidence type="ECO:0000313" key="2">
    <source>
        <dbReference type="Proteomes" id="UP000008311"/>
    </source>
</evidence>
<gene>
    <name evidence="1" type="ORF">RCOM_0905710</name>
</gene>
<dbReference type="AlphaFoldDB" id="B9RXR1"/>
<reference evidence="2" key="1">
    <citation type="journal article" date="2010" name="Nat. Biotechnol.">
        <title>Draft genome sequence of the oilseed species Ricinus communis.</title>
        <authorList>
            <person name="Chan A.P."/>
            <person name="Crabtree J."/>
            <person name="Zhao Q."/>
            <person name="Lorenzi H."/>
            <person name="Orvis J."/>
            <person name="Puiu D."/>
            <person name="Melake-Berhan A."/>
            <person name="Jones K.M."/>
            <person name="Redman J."/>
            <person name="Chen G."/>
            <person name="Cahoon E.B."/>
            <person name="Gedil M."/>
            <person name="Stanke M."/>
            <person name="Haas B.J."/>
            <person name="Wortman J.R."/>
            <person name="Fraser-Liggett C.M."/>
            <person name="Ravel J."/>
            <person name="Rabinowicz P.D."/>
        </authorList>
    </citation>
    <scope>NUCLEOTIDE SEQUENCE [LARGE SCALE GENOMIC DNA]</scope>
    <source>
        <strain evidence="2">cv. Hale</strain>
    </source>
</reference>
<dbReference type="EMBL" id="EQ973828">
    <property type="protein sequence ID" value="EEF43917.1"/>
    <property type="molecule type" value="Genomic_DNA"/>
</dbReference>
<dbReference type="Proteomes" id="UP000008311">
    <property type="component" value="Unassembled WGS sequence"/>
</dbReference>
<evidence type="ECO:0000313" key="1">
    <source>
        <dbReference type="EMBL" id="EEF43917.1"/>
    </source>
</evidence>
<dbReference type="InParanoid" id="B9RXR1"/>
<name>B9RXR1_RICCO</name>
<keyword evidence="2" id="KW-1185">Reference proteome</keyword>
<proteinExistence type="predicted"/>
<protein>
    <submittedName>
        <fullName evidence="1">Uncharacterized protein</fullName>
    </submittedName>
</protein>
<accession>B9RXR1</accession>